<organism evidence="5 6">
    <name type="scientific">Gloeophyllum trabeum (strain ATCC 11539 / FP-39264 / Madison 617)</name>
    <name type="common">Brown rot fungus</name>
    <dbReference type="NCBI Taxonomy" id="670483"/>
    <lineage>
        <taxon>Eukaryota</taxon>
        <taxon>Fungi</taxon>
        <taxon>Dikarya</taxon>
        <taxon>Basidiomycota</taxon>
        <taxon>Agaricomycotina</taxon>
        <taxon>Agaricomycetes</taxon>
        <taxon>Gloeophyllales</taxon>
        <taxon>Gloeophyllaceae</taxon>
        <taxon>Gloeophyllum</taxon>
    </lineage>
</organism>
<reference evidence="5 6" key="1">
    <citation type="journal article" date="2012" name="Science">
        <title>The Paleozoic origin of enzymatic lignin decomposition reconstructed from 31 fungal genomes.</title>
        <authorList>
            <person name="Floudas D."/>
            <person name="Binder M."/>
            <person name="Riley R."/>
            <person name="Barry K."/>
            <person name="Blanchette R.A."/>
            <person name="Henrissat B."/>
            <person name="Martinez A.T."/>
            <person name="Otillar R."/>
            <person name="Spatafora J.W."/>
            <person name="Yadav J.S."/>
            <person name="Aerts A."/>
            <person name="Benoit I."/>
            <person name="Boyd A."/>
            <person name="Carlson A."/>
            <person name="Copeland A."/>
            <person name="Coutinho P.M."/>
            <person name="de Vries R.P."/>
            <person name="Ferreira P."/>
            <person name="Findley K."/>
            <person name="Foster B."/>
            <person name="Gaskell J."/>
            <person name="Glotzer D."/>
            <person name="Gorecki P."/>
            <person name="Heitman J."/>
            <person name="Hesse C."/>
            <person name="Hori C."/>
            <person name="Igarashi K."/>
            <person name="Jurgens J.A."/>
            <person name="Kallen N."/>
            <person name="Kersten P."/>
            <person name="Kohler A."/>
            <person name="Kuees U."/>
            <person name="Kumar T.K.A."/>
            <person name="Kuo A."/>
            <person name="LaButti K."/>
            <person name="Larrondo L.F."/>
            <person name="Lindquist E."/>
            <person name="Ling A."/>
            <person name="Lombard V."/>
            <person name="Lucas S."/>
            <person name="Lundell T."/>
            <person name="Martin R."/>
            <person name="McLaughlin D.J."/>
            <person name="Morgenstern I."/>
            <person name="Morin E."/>
            <person name="Murat C."/>
            <person name="Nagy L.G."/>
            <person name="Nolan M."/>
            <person name="Ohm R.A."/>
            <person name="Patyshakuliyeva A."/>
            <person name="Rokas A."/>
            <person name="Ruiz-Duenas F.J."/>
            <person name="Sabat G."/>
            <person name="Salamov A."/>
            <person name="Samejima M."/>
            <person name="Schmutz J."/>
            <person name="Slot J.C."/>
            <person name="St John F."/>
            <person name="Stenlid J."/>
            <person name="Sun H."/>
            <person name="Sun S."/>
            <person name="Syed K."/>
            <person name="Tsang A."/>
            <person name="Wiebenga A."/>
            <person name="Young D."/>
            <person name="Pisabarro A."/>
            <person name="Eastwood D.C."/>
            <person name="Martin F."/>
            <person name="Cullen D."/>
            <person name="Grigoriev I.V."/>
            <person name="Hibbett D.S."/>
        </authorList>
    </citation>
    <scope>NUCLEOTIDE SEQUENCE [LARGE SCALE GENOMIC DNA]</scope>
    <source>
        <strain evidence="5 6">ATCC 11539</strain>
    </source>
</reference>
<dbReference type="Pfam" id="PF00069">
    <property type="entry name" value="Pkinase"/>
    <property type="match status" value="1"/>
</dbReference>
<gene>
    <name evidence="5" type="ORF">GLOTRDRAFT_67401</name>
</gene>
<dbReference type="GO" id="GO:0005634">
    <property type="term" value="C:nucleus"/>
    <property type="evidence" value="ECO:0007669"/>
    <property type="project" value="TreeGrafter"/>
</dbReference>
<dbReference type="PANTHER" id="PTHR24056:SF508">
    <property type="entry name" value="CYCLIN-DEPENDENT KINASE 10"/>
    <property type="match status" value="1"/>
</dbReference>
<accession>S7QK18</accession>
<dbReference type="OMA" id="AREPHDI"/>
<keyword evidence="5" id="KW-0418">Kinase</keyword>
<evidence type="ECO:0000256" key="3">
    <source>
        <dbReference type="ARBA" id="ARBA00022840"/>
    </source>
</evidence>
<keyword evidence="5" id="KW-0808">Transferase</keyword>
<name>S7QK18_GLOTA</name>
<dbReference type="Proteomes" id="UP000030669">
    <property type="component" value="Unassembled WGS sequence"/>
</dbReference>
<evidence type="ECO:0000313" key="6">
    <source>
        <dbReference type="Proteomes" id="UP000030669"/>
    </source>
</evidence>
<dbReference type="SUPFAM" id="SSF56112">
    <property type="entry name" value="Protein kinase-like (PK-like)"/>
    <property type="match status" value="1"/>
</dbReference>
<dbReference type="Gene3D" id="1.10.510.10">
    <property type="entry name" value="Transferase(Phosphotransferase) domain 1"/>
    <property type="match status" value="1"/>
</dbReference>
<dbReference type="InterPro" id="IPR008271">
    <property type="entry name" value="Ser/Thr_kinase_AS"/>
</dbReference>
<dbReference type="GO" id="GO:0005524">
    <property type="term" value="F:ATP binding"/>
    <property type="evidence" value="ECO:0007669"/>
    <property type="project" value="UniProtKB-KW"/>
</dbReference>
<dbReference type="AlphaFoldDB" id="S7QK18"/>
<dbReference type="PANTHER" id="PTHR24056">
    <property type="entry name" value="CELL DIVISION PROTEIN KINASE"/>
    <property type="match status" value="1"/>
</dbReference>
<evidence type="ECO:0000256" key="2">
    <source>
        <dbReference type="ARBA" id="ARBA00022741"/>
    </source>
</evidence>
<keyword evidence="2" id="KW-0547">Nucleotide-binding</keyword>
<sequence length="338" mass="37411">MPYIPYHLTDLFSSPSFSPHTFMSAMDSEAPSGPTNSRFTTLAMSLAYQILSGVAYLHSRHIAHRDLKPSNVLLTEEGCVKLIDFGIAYPEEEAGDGEIKRQDLWPEHPDRMYFEVGTGPYRAPELLFGTTSYLARAVDSWSLGVLLAEFFTALRLTSEDDNELPPEPHSPGAKPFVLPEGGSFADPHAVWKRDSLFDASRGEIGLAWSIFCVRGTPTEETWPGFTSLPDASRVTFTQTPRVPLSPLLPNLPTPSTTPLDMIEKFLQYPPDKRLSPADALKHDWFKAAHAETVLLPPGYADSARDKIAATVAGEWEGQSLGQLMRSYVRPHLAQLSHC</sequence>
<dbReference type="RefSeq" id="XP_007860559.1">
    <property type="nucleotide sequence ID" value="XM_007862368.1"/>
</dbReference>
<dbReference type="InterPro" id="IPR050108">
    <property type="entry name" value="CDK"/>
</dbReference>
<evidence type="ECO:0000259" key="4">
    <source>
        <dbReference type="PROSITE" id="PS50011"/>
    </source>
</evidence>
<dbReference type="KEGG" id="gtr:GLOTRDRAFT_67401"/>
<dbReference type="eggNOG" id="KOG0594">
    <property type="taxonomic scope" value="Eukaryota"/>
</dbReference>
<comment type="similarity">
    <text evidence="1">Belongs to the protein kinase superfamily. CMGC Ser/Thr protein kinase family. CDC2/CDKX subfamily.</text>
</comment>
<dbReference type="HOGENOM" id="CLU_000288_50_0_1"/>
<dbReference type="STRING" id="670483.S7QK18"/>
<dbReference type="InterPro" id="IPR011009">
    <property type="entry name" value="Kinase-like_dom_sf"/>
</dbReference>
<evidence type="ECO:0000313" key="5">
    <source>
        <dbReference type="EMBL" id="EPQ60071.1"/>
    </source>
</evidence>
<proteinExistence type="inferred from homology"/>
<dbReference type="PROSITE" id="PS00108">
    <property type="entry name" value="PROTEIN_KINASE_ST"/>
    <property type="match status" value="1"/>
</dbReference>
<keyword evidence="3" id="KW-0067">ATP-binding</keyword>
<dbReference type="EMBL" id="KB469296">
    <property type="protein sequence ID" value="EPQ60071.1"/>
    <property type="molecule type" value="Genomic_DNA"/>
</dbReference>
<dbReference type="GO" id="GO:0007346">
    <property type="term" value="P:regulation of mitotic cell cycle"/>
    <property type="evidence" value="ECO:0007669"/>
    <property type="project" value="TreeGrafter"/>
</dbReference>
<dbReference type="GO" id="GO:0004674">
    <property type="term" value="F:protein serine/threonine kinase activity"/>
    <property type="evidence" value="ECO:0007669"/>
    <property type="project" value="TreeGrafter"/>
</dbReference>
<keyword evidence="6" id="KW-1185">Reference proteome</keyword>
<dbReference type="OrthoDB" id="413582at2759"/>
<dbReference type="InterPro" id="IPR000719">
    <property type="entry name" value="Prot_kinase_dom"/>
</dbReference>
<dbReference type="GeneID" id="19307793"/>
<feature type="domain" description="Protein kinase" evidence="4">
    <location>
        <begin position="1"/>
        <end position="285"/>
    </location>
</feature>
<dbReference type="SMART" id="SM00220">
    <property type="entry name" value="S_TKc"/>
    <property type="match status" value="1"/>
</dbReference>
<evidence type="ECO:0000256" key="1">
    <source>
        <dbReference type="ARBA" id="ARBA00006485"/>
    </source>
</evidence>
<protein>
    <submittedName>
        <fullName evidence="5">Kinase-like protein</fullName>
    </submittedName>
</protein>
<dbReference type="PROSITE" id="PS50011">
    <property type="entry name" value="PROTEIN_KINASE_DOM"/>
    <property type="match status" value="1"/>
</dbReference>